<dbReference type="AlphaFoldDB" id="A0A5B7ERI4"/>
<name>A0A5B7ERI4_PORTR</name>
<reference evidence="1 2" key="1">
    <citation type="submission" date="2019-05" db="EMBL/GenBank/DDBJ databases">
        <title>Another draft genome of Portunus trituberculatus and its Hox gene families provides insights of decapod evolution.</title>
        <authorList>
            <person name="Jeong J.-H."/>
            <person name="Song I."/>
            <person name="Kim S."/>
            <person name="Choi T."/>
            <person name="Kim D."/>
            <person name="Ryu S."/>
            <person name="Kim W."/>
        </authorList>
    </citation>
    <scope>NUCLEOTIDE SEQUENCE [LARGE SCALE GENOMIC DNA]</scope>
    <source>
        <tissue evidence="1">Muscle</tissue>
    </source>
</reference>
<dbReference type="EMBL" id="VSRR010003335">
    <property type="protein sequence ID" value="MPC35729.1"/>
    <property type="molecule type" value="Genomic_DNA"/>
</dbReference>
<keyword evidence="2" id="KW-1185">Reference proteome</keyword>
<evidence type="ECO:0000313" key="2">
    <source>
        <dbReference type="Proteomes" id="UP000324222"/>
    </source>
</evidence>
<gene>
    <name evidence="1" type="ORF">E2C01_029164</name>
</gene>
<proteinExistence type="predicted"/>
<evidence type="ECO:0000313" key="1">
    <source>
        <dbReference type="EMBL" id="MPC35729.1"/>
    </source>
</evidence>
<organism evidence="1 2">
    <name type="scientific">Portunus trituberculatus</name>
    <name type="common">Swimming crab</name>
    <name type="synonym">Neptunus trituberculatus</name>
    <dbReference type="NCBI Taxonomy" id="210409"/>
    <lineage>
        <taxon>Eukaryota</taxon>
        <taxon>Metazoa</taxon>
        <taxon>Ecdysozoa</taxon>
        <taxon>Arthropoda</taxon>
        <taxon>Crustacea</taxon>
        <taxon>Multicrustacea</taxon>
        <taxon>Malacostraca</taxon>
        <taxon>Eumalacostraca</taxon>
        <taxon>Eucarida</taxon>
        <taxon>Decapoda</taxon>
        <taxon>Pleocyemata</taxon>
        <taxon>Brachyura</taxon>
        <taxon>Eubrachyura</taxon>
        <taxon>Portunoidea</taxon>
        <taxon>Portunidae</taxon>
        <taxon>Portuninae</taxon>
        <taxon>Portunus</taxon>
    </lineage>
</organism>
<comment type="caution">
    <text evidence="1">The sequence shown here is derived from an EMBL/GenBank/DDBJ whole genome shotgun (WGS) entry which is preliminary data.</text>
</comment>
<sequence>MRPALGRLTFVFERSCDGRDQLARKASVFRNLCAIRSGQTYRQTQVPQSSKHFKHHRPDTVQTHYTSMVDCKEKRGIHLSSDQHP</sequence>
<accession>A0A5B7ERI4</accession>
<protein>
    <submittedName>
        <fullName evidence="1">Uncharacterized protein</fullName>
    </submittedName>
</protein>
<dbReference type="Proteomes" id="UP000324222">
    <property type="component" value="Unassembled WGS sequence"/>
</dbReference>